<keyword evidence="3" id="KW-1185">Reference proteome</keyword>
<keyword evidence="1" id="KW-0812">Transmembrane</keyword>
<reference evidence="2" key="2">
    <citation type="submission" date="2013-10" db="EMBL/GenBank/DDBJ databases">
        <authorList>
            <person name="Aslett M."/>
        </authorList>
    </citation>
    <scope>NUCLEOTIDE SEQUENCE [LARGE SCALE GENOMIC DNA]</scope>
    <source>
        <strain evidence="2">Houghton</strain>
    </source>
</reference>
<evidence type="ECO:0000256" key="1">
    <source>
        <dbReference type="SAM" id="Phobius"/>
    </source>
</evidence>
<evidence type="ECO:0000313" key="2">
    <source>
        <dbReference type="EMBL" id="CDI74860.1"/>
    </source>
</evidence>
<evidence type="ECO:0000313" key="3">
    <source>
        <dbReference type="Proteomes" id="UP000018201"/>
    </source>
</evidence>
<organism evidence="2 3">
    <name type="scientific">Eimeria praecox</name>
    <dbReference type="NCBI Taxonomy" id="51316"/>
    <lineage>
        <taxon>Eukaryota</taxon>
        <taxon>Sar</taxon>
        <taxon>Alveolata</taxon>
        <taxon>Apicomplexa</taxon>
        <taxon>Conoidasida</taxon>
        <taxon>Coccidia</taxon>
        <taxon>Eucoccidiorida</taxon>
        <taxon>Eimeriorina</taxon>
        <taxon>Eimeriidae</taxon>
        <taxon>Eimeria</taxon>
    </lineage>
</organism>
<gene>
    <name evidence="2" type="ORF">EPH_0036600</name>
</gene>
<proteinExistence type="predicted"/>
<keyword evidence="1" id="KW-1133">Transmembrane helix</keyword>
<dbReference type="Proteomes" id="UP000018201">
    <property type="component" value="Unassembled WGS sequence"/>
</dbReference>
<reference evidence="2" key="1">
    <citation type="submission" date="2013-10" db="EMBL/GenBank/DDBJ databases">
        <title>Genomic analysis of the causative agents of coccidiosis in chickens.</title>
        <authorList>
            <person name="Reid A.J."/>
            <person name="Blake D."/>
            <person name="Billington K."/>
            <person name="Browne H."/>
            <person name="Dunn M."/>
            <person name="Hung S."/>
            <person name="Kawahara F."/>
            <person name="Miranda-Saavedra D."/>
            <person name="Mourier T."/>
            <person name="Nagra H."/>
            <person name="Otto T.D."/>
            <person name="Rawlings N."/>
            <person name="Sanchez A."/>
            <person name="Sanders M."/>
            <person name="Subramaniam C."/>
            <person name="Tay Y."/>
            <person name="Dear P."/>
            <person name="Doerig C."/>
            <person name="Gruber A."/>
            <person name="Parkinson J."/>
            <person name="Shirley M."/>
            <person name="Wan K.L."/>
            <person name="Berriman M."/>
            <person name="Tomley F."/>
            <person name="Pain A."/>
        </authorList>
    </citation>
    <scope>NUCLEOTIDE SEQUENCE [LARGE SCALE GENOMIC DNA]</scope>
    <source>
        <strain evidence="2">Houghton</strain>
    </source>
</reference>
<sequence>MSLGELIQDAAAWVTEEIRKSIDDLNDEEATEYYAPSDSASYQHERISPKPVIKTVPLEALLSWQEDKLDLEEEEEEKNRAISPGIDACYLLPRELGNLSGEIDVAERRIRFIQRGASGVSSSSSSSAAAAAVAAAAAAGGGGESEGTAAAPPLPVFGGLLARQEESESDDEDSDEEEEILQSNDVSFRIAKTETETERRLEALNIKHSGAAATAAVAAAAAVAAVAAATAAAAAVVMLC</sequence>
<keyword evidence="1" id="KW-0472">Membrane</keyword>
<feature type="transmembrane region" description="Helical" evidence="1">
    <location>
        <begin position="215"/>
        <end position="239"/>
    </location>
</feature>
<dbReference type="OrthoDB" id="365077at2759"/>
<accession>U6G3U6</accession>
<dbReference type="VEuPathDB" id="ToxoDB:EPH_0036600"/>
<name>U6G3U6_9EIME</name>
<protein>
    <submittedName>
        <fullName evidence="2">Appr-1-p processing enzyme family domain-containing protein, putative</fullName>
    </submittedName>
</protein>
<dbReference type="AlphaFoldDB" id="U6G3U6"/>
<dbReference type="EMBL" id="HG690574">
    <property type="protein sequence ID" value="CDI74860.1"/>
    <property type="molecule type" value="Genomic_DNA"/>
</dbReference>